<evidence type="ECO:0000313" key="5">
    <source>
        <dbReference type="Proteomes" id="UP001634747"/>
    </source>
</evidence>
<gene>
    <name evidence="4" type="ORF">ACK2TP_04470</name>
</gene>
<dbReference type="RefSeq" id="WP_263413454.1">
    <property type="nucleotide sequence ID" value="NZ_BAABBH010000001.1"/>
</dbReference>
<dbReference type="InterPro" id="IPR027383">
    <property type="entry name" value="Znf_put"/>
</dbReference>
<feature type="region of interest" description="Disordered" evidence="1">
    <location>
        <begin position="213"/>
        <end position="288"/>
    </location>
</feature>
<evidence type="ECO:0000313" key="4">
    <source>
        <dbReference type="EMBL" id="MFN2975008.1"/>
    </source>
</evidence>
<name>A0ABW9KIG7_9BACT</name>
<feature type="domain" description="Putative zinc-finger" evidence="3">
    <location>
        <begin position="20"/>
        <end position="53"/>
    </location>
</feature>
<evidence type="ECO:0000256" key="2">
    <source>
        <dbReference type="SAM" id="Phobius"/>
    </source>
</evidence>
<feature type="transmembrane region" description="Helical" evidence="2">
    <location>
        <begin position="146"/>
        <end position="166"/>
    </location>
</feature>
<dbReference type="InterPro" id="IPR041916">
    <property type="entry name" value="Anti_sigma_zinc_sf"/>
</dbReference>
<keyword evidence="2" id="KW-0472">Membrane</keyword>
<organism evidence="4 5">
    <name type="scientific">Terriglobus aquaticus</name>
    <dbReference type="NCBI Taxonomy" id="940139"/>
    <lineage>
        <taxon>Bacteria</taxon>
        <taxon>Pseudomonadati</taxon>
        <taxon>Acidobacteriota</taxon>
        <taxon>Terriglobia</taxon>
        <taxon>Terriglobales</taxon>
        <taxon>Acidobacteriaceae</taxon>
        <taxon>Terriglobus</taxon>
    </lineage>
</organism>
<keyword evidence="2" id="KW-1133">Transmembrane helix</keyword>
<accession>A0ABW9KIG7</accession>
<dbReference type="EMBL" id="JBJYXY010000001">
    <property type="protein sequence ID" value="MFN2975008.1"/>
    <property type="molecule type" value="Genomic_DNA"/>
</dbReference>
<dbReference type="Gene3D" id="1.10.10.1320">
    <property type="entry name" value="Anti-sigma factor, zinc-finger domain"/>
    <property type="match status" value="1"/>
</dbReference>
<comment type="caution">
    <text evidence="4">The sequence shown here is derived from an EMBL/GenBank/DDBJ whole genome shotgun (WGS) entry which is preliminary data.</text>
</comment>
<evidence type="ECO:0000259" key="3">
    <source>
        <dbReference type="Pfam" id="PF13490"/>
    </source>
</evidence>
<keyword evidence="2" id="KW-0812">Transmembrane</keyword>
<protein>
    <submittedName>
        <fullName evidence="4">Anti-sigma factor</fullName>
    </submittedName>
</protein>
<feature type="compositionally biased region" description="Low complexity" evidence="1">
    <location>
        <begin position="222"/>
        <end position="232"/>
    </location>
</feature>
<dbReference type="Pfam" id="PF13490">
    <property type="entry name" value="zf-HC2"/>
    <property type="match status" value="1"/>
</dbReference>
<proteinExistence type="predicted"/>
<dbReference type="Proteomes" id="UP001634747">
    <property type="component" value="Unassembled WGS sequence"/>
</dbReference>
<reference evidence="4 5" key="1">
    <citation type="submission" date="2024-12" db="EMBL/GenBank/DDBJ databases">
        <authorList>
            <person name="Lee Y."/>
        </authorList>
    </citation>
    <scope>NUCLEOTIDE SEQUENCE [LARGE SCALE GENOMIC DNA]</scope>
    <source>
        <strain evidence="4 5">03SUJ4</strain>
    </source>
</reference>
<keyword evidence="5" id="KW-1185">Reference proteome</keyword>
<evidence type="ECO:0000256" key="1">
    <source>
        <dbReference type="SAM" id="MobiDB-lite"/>
    </source>
</evidence>
<sequence length="288" mass="31676">MNDDMLHPATARVPSSRLTCAQCERMIQDAIDGALLPDDQTQFDLHLAGCPGCSRVYADALEGLSFLEDLKSDPPEPSSLLLTRILAQTSGNPEVALPIRRGETILVGLPRNDYPAGHLATVLPFRQPERRKWHQRIVHAAMQPRFAMTAAMAFFSIALTMNLLGISPRDFRFSSLSPTSINHSFWAGKARVVRYYDNLRIVYELESRVNEMRQADDDRNAGKPAPAPAKQDPQPDPGAGNKSHSRLHAPRPQPEPREPLRPSAMLLPVQSLLPAASAAGNRGEGARV</sequence>